<evidence type="ECO:0000313" key="7">
    <source>
        <dbReference type="EMBL" id="SMX34601.1"/>
    </source>
</evidence>
<dbReference type="EMBL" id="FXYG01000001">
    <property type="protein sequence ID" value="SMX34601.1"/>
    <property type="molecule type" value="Genomic_DNA"/>
</dbReference>
<sequence length="188" mass="20077">MNAAFLGHLAVLTLANPAEAARRLLAGVPGRDVLWTALALVVVLNALSQSLSTLVFPALDPSLDMAFEPVVQSLATSAGAVLLGIFAFHFVGRMIGGTGSLDGMMLLMVWLQFLQILGQLIIFVMVMIAPTMFLILVLGMSLYSLYISLHFINQAHHFDSLGKSFVVILISGLLAIPFVLLMTPSGPV</sequence>
<feature type="transmembrane region" description="Helical" evidence="5">
    <location>
        <begin position="71"/>
        <end position="92"/>
    </location>
</feature>
<protein>
    <submittedName>
        <fullName evidence="7">Yip1 domain protein</fullName>
    </submittedName>
</protein>
<proteinExistence type="predicted"/>
<dbReference type="Pfam" id="PF04893">
    <property type="entry name" value="Yip1"/>
    <property type="match status" value="1"/>
</dbReference>
<dbReference type="Proteomes" id="UP000202485">
    <property type="component" value="Unassembled WGS sequence"/>
</dbReference>
<evidence type="ECO:0000256" key="2">
    <source>
        <dbReference type="ARBA" id="ARBA00022692"/>
    </source>
</evidence>
<dbReference type="AlphaFoldDB" id="A0A238JVC5"/>
<accession>A0A238JVC5</accession>
<name>A0A238JVC5_9RHOB</name>
<evidence type="ECO:0000259" key="6">
    <source>
        <dbReference type="Pfam" id="PF04893"/>
    </source>
</evidence>
<comment type="subcellular location">
    <subcellularLocation>
        <location evidence="1">Membrane</location>
        <topology evidence="1">Multi-pass membrane protein</topology>
    </subcellularLocation>
</comment>
<reference evidence="8" key="1">
    <citation type="submission" date="2017-05" db="EMBL/GenBank/DDBJ databases">
        <authorList>
            <person name="Rodrigo-Torres L."/>
            <person name="Arahal R. D."/>
            <person name="Lucena T."/>
        </authorList>
    </citation>
    <scope>NUCLEOTIDE SEQUENCE [LARGE SCALE GENOMIC DNA]</scope>
    <source>
        <strain evidence="8">CECT 8715</strain>
    </source>
</reference>
<keyword evidence="2 5" id="KW-0812">Transmembrane</keyword>
<dbReference type="GO" id="GO:0016020">
    <property type="term" value="C:membrane"/>
    <property type="evidence" value="ECO:0007669"/>
    <property type="project" value="UniProtKB-SubCell"/>
</dbReference>
<keyword evidence="8" id="KW-1185">Reference proteome</keyword>
<organism evidence="7 8">
    <name type="scientific">Ruegeria arenilitoris</name>
    <dbReference type="NCBI Taxonomy" id="1173585"/>
    <lineage>
        <taxon>Bacteria</taxon>
        <taxon>Pseudomonadati</taxon>
        <taxon>Pseudomonadota</taxon>
        <taxon>Alphaproteobacteria</taxon>
        <taxon>Rhodobacterales</taxon>
        <taxon>Roseobacteraceae</taxon>
        <taxon>Ruegeria</taxon>
    </lineage>
</organism>
<evidence type="ECO:0000256" key="4">
    <source>
        <dbReference type="ARBA" id="ARBA00023136"/>
    </source>
</evidence>
<dbReference type="OrthoDB" id="7872013at2"/>
<evidence type="ECO:0000313" key="8">
    <source>
        <dbReference type="Proteomes" id="UP000202485"/>
    </source>
</evidence>
<keyword evidence="4 5" id="KW-0472">Membrane</keyword>
<feature type="transmembrane region" description="Helical" evidence="5">
    <location>
        <begin position="164"/>
        <end position="183"/>
    </location>
</feature>
<evidence type="ECO:0000256" key="5">
    <source>
        <dbReference type="SAM" id="Phobius"/>
    </source>
</evidence>
<feature type="transmembrane region" description="Helical" evidence="5">
    <location>
        <begin position="104"/>
        <end position="126"/>
    </location>
</feature>
<feature type="domain" description="Yip1" evidence="6">
    <location>
        <begin position="13"/>
        <end position="180"/>
    </location>
</feature>
<evidence type="ECO:0000256" key="1">
    <source>
        <dbReference type="ARBA" id="ARBA00004141"/>
    </source>
</evidence>
<feature type="transmembrane region" description="Helical" evidence="5">
    <location>
        <begin position="36"/>
        <end position="59"/>
    </location>
</feature>
<dbReference type="InterPro" id="IPR006977">
    <property type="entry name" value="Yip1_dom"/>
</dbReference>
<feature type="transmembrane region" description="Helical" evidence="5">
    <location>
        <begin position="133"/>
        <end position="152"/>
    </location>
</feature>
<dbReference type="RefSeq" id="WP_093962091.1">
    <property type="nucleotide sequence ID" value="NZ_FXYG01000001.1"/>
</dbReference>
<keyword evidence="3 5" id="KW-1133">Transmembrane helix</keyword>
<gene>
    <name evidence="7" type="ORF">RUA8715_00537</name>
</gene>
<evidence type="ECO:0000256" key="3">
    <source>
        <dbReference type="ARBA" id="ARBA00022989"/>
    </source>
</evidence>